<dbReference type="InterPro" id="IPR000719">
    <property type="entry name" value="Prot_kinase_dom"/>
</dbReference>
<evidence type="ECO:0000256" key="1">
    <source>
        <dbReference type="SAM" id="MobiDB-lite"/>
    </source>
</evidence>
<keyword evidence="3" id="KW-0371">Homeobox</keyword>
<evidence type="ECO:0000259" key="2">
    <source>
        <dbReference type="PROSITE" id="PS50011"/>
    </source>
</evidence>
<feature type="domain" description="Protein kinase" evidence="2">
    <location>
        <begin position="1"/>
        <end position="273"/>
    </location>
</feature>
<comment type="caution">
    <text evidence="3">The sequence shown here is derived from an EMBL/GenBank/DDBJ whole genome shotgun (WGS) entry which is preliminary data.</text>
</comment>
<dbReference type="PROSITE" id="PS50011">
    <property type="entry name" value="PROTEIN_KINASE_DOM"/>
    <property type="match status" value="1"/>
</dbReference>
<dbReference type="Gene3D" id="1.10.510.10">
    <property type="entry name" value="Transferase(Phosphotransferase) domain 1"/>
    <property type="match status" value="1"/>
</dbReference>
<feature type="compositionally biased region" description="Basic residues" evidence="1">
    <location>
        <begin position="350"/>
        <end position="363"/>
    </location>
</feature>
<keyword evidence="4" id="KW-1185">Reference proteome</keyword>
<dbReference type="InterPro" id="IPR001245">
    <property type="entry name" value="Ser-Thr/Tyr_kinase_cat_dom"/>
</dbReference>
<dbReference type="GO" id="GO:0003677">
    <property type="term" value="F:DNA binding"/>
    <property type="evidence" value="ECO:0007669"/>
    <property type="project" value="UniProtKB-KW"/>
</dbReference>
<dbReference type="Proteomes" id="UP001437256">
    <property type="component" value="Unassembled WGS sequence"/>
</dbReference>
<dbReference type="Pfam" id="PF07714">
    <property type="entry name" value="PK_Tyr_Ser-Thr"/>
    <property type="match status" value="1"/>
</dbReference>
<feature type="compositionally biased region" description="Basic and acidic residues" evidence="1">
    <location>
        <begin position="392"/>
        <end position="406"/>
    </location>
</feature>
<evidence type="ECO:0000313" key="3">
    <source>
        <dbReference type="EMBL" id="KAL0059503.1"/>
    </source>
</evidence>
<gene>
    <name evidence="3" type="primary">TOS8_5</name>
    <name evidence="3" type="ORF">AAF712_013734</name>
</gene>
<name>A0ABR2ZDW8_9AGAR</name>
<organism evidence="3 4">
    <name type="scientific">Marasmius tenuissimus</name>
    <dbReference type="NCBI Taxonomy" id="585030"/>
    <lineage>
        <taxon>Eukaryota</taxon>
        <taxon>Fungi</taxon>
        <taxon>Dikarya</taxon>
        <taxon>Basidiomycota</taxon>
        <taxon>Agaricomycotina</taxon>
        <taxon>Agaricomycetes</taxon>
        <taxon>Agaricomycetidae</taxon>
        <taxon>Agaricales</taxon>
        <taxon>Marasmiineae</taxon>
        <taxon>Marasmiaceae</taxon>
        <taxon>Marasmius</taxon>
    </lineage>
</organism>
<dbReference type="SMART" id="SM00220">
    <property type="entry name" value="S_TKc"/>
    <property type="match status" value="1"/>
</dbReference>
<protein>
    <submittedName>
        <fullName evidence="3">Homeobox protein tos8</fullName>
    </submittedName>
</protein>
<feature type="compositionally biased region" description="Basic and acidic residues" evidence="1">
    <location>
        <begin position="325"/>
        <end position="339"/>
    </location>
</feature>
<dbReference type="InterPro" id="IPR051681">
    <property type="entry name" value="Ser/Thr_Kinases-Pseudokinases"/>
</dbReference>
<keyword evidence="3" id="KW-0238">DNA-binding</keyword>
<proteinExistence type="predicted"/>
<feature type="region of interest" description="Disordered" evidence="1">
    <location>
        <begin position="283"/>
        <end position="406"/>
    </location>
</feature>
<dbReference type="InterPro" id="IPR011009">
    <property type="entry name" value="Kinase-like_dom_sf"/>
</dbReference>
<dbReference type="Gene3D" id="3.80.10.10">
    <property type="entry name" value="Ribonuclease Inhibitor"/>
    <property type="match status" value="1"/>
</dbReference>
<dbReference type="SUPFAM" id="SSF52047">
    <property type="entry name" value="RNI-like"/>
    <property type="match status" value="1"/>
</dbReference>
<evidence type="ECO:0000313" key="4">
    <source>
        <dbReference type="Proteomes" id="UP001437256"/>
    </source>
</evidence>
<reference evidence="3 4" key="1">
    <citation type="submission" date="2024-05" db="EMBL/GenBank/DDBJ databases">
        <title>A draft genome resource for the thread blight pathogen Marasmius tenuissimus strain MS-2.</title>
        <authorList>
            <person name="Yulfo-Soto G.E."/>
            <person name="Baruah I.K."/>
            <person name="Amoako-Attah I."/>
            <person name="Bukari Y."/>
            <person name="Meinhardt L.W."/>
            <person name="Bailey B.A."/>
            <person name="Cohen S.P."/>
        </authorList>
    </citation>
    <scope>NUCLEOTIDE SEQUENCE [LARGE SCALE GENOMIC DNA]</scope>
    <source>
        <strain evidence="3 4">MS-2</strain>
    </source>
</reference>
<dbReference type="PANTHER" id="PTHR44329">
    <property type="entry name" value="SERINE/THREONINE-PROTEIN KINASE TNNI3K-RELATED"/>
    <property type="match status" value="1"/>
</dbReference>
<dbReference type="PROSITE" id="PS00108">
    <property type="entry name" value="PROTEIN_KINASE_ST"/>
    <property type="match status" value="1"/>
</dbReference>
<dbReference type="InterPro" id="IPR008271">
    <property type="entry name" value="Ser/Thr_kinase_AS"/>
</dbReference>
<sequence>MGFVTSQTAPSVMDTIQVEIWKGRLKDDQLVCLKVLRIYTGSFDEKKLMKQLGNEVLIWRQLRHSNIHQFLGVASELFQPSYCIISPWMANGNLMSYCRDHNSSFDTKVTMIREMCEGLRYLHEHNPPIVHSDIKGMNILVSDDGYCRISDFWLCTIEDDSPAGRVSESTSQAAMRGSVPWLAPELMNLDCIEAPNRTTRDIYALGCTMYELLSGTPPFSDQKADPRIILSVLKGIRPVQPTECPDWLWTVIEKCWREEPSLRLTASEVAAYIAKTGSSSFSSAMNVQEAEQLHSGTEKMQDRSNAAPSYHSAPANRNICEVDSFNERETPVKRQRQLDAIEINEAPPSKRGRGRPKGQKNKNPKLGSSNDPAIAVADGSLILTPKRKRTRPPKEYKEPTRGDPRARSSVQIYDAMTPPESRITSIRGMWDDIALQEAWRSFRTTTTKCQQTVQIVAAAATTPIVDKDHNEDNEEEVEEVEEVAVAGDAVVVGVVEEPQAQAPLPTTKLNLPGIKQIRFGEDFDIRDAHLQTMSSIPTLMSTLQVLSLGDSDTGKGAWLTDAGVQSFLSQAPNLISLTLDACRDLTDATLIHALESCPRLQLLQITGNDKVQGKITDSVFRTIRERQNIGVNLRELVLYDQPVSPYSKDFKDLSNARKDLTVREGETLGDGIAANMIAAMSGGAMTTAWKNGEMVGIDTDMGFYGPGGYDVPFDDFF</sequence>
<dbReference type="InterPro" id="IPR032675">
    <property type="entry name" value="LRR_dom_sf"/>
</dbReference>
<accession>A0ABR2ZDW8</accession>
<dbReference type="EMBL" id="JBBXMP010000222">
    <property type="protein sequence ID" value="KAL0059503.1"/>
    <property type="molecule type" value="Genomic_DNA"/>
</dbReference>
<dbReference type="SUPFAM" id="SSF56112">
    <property type="entry name" value="Protein kinase-like (PK-like)"/>
    <property type="match status" value="1"/>
</dbReference>